<name>A0A8S5NU45_9CAUD</name>
<sequence length="172" mass="18235">MPGSVIGITMNYGFPGQVARHGDEISRTRPVKKDTDNVYFGAPVVQNSDGSVQLFGASNTAAQFAGVAMRKVKSAKVYPYQNLGYYAPEEPCDVLLRGGISVVCAWGTPNPGGDVYIRTKVVEETSPDGSVVGEFGAEDETGNCVKLTNAKWSSGKDARGVAELTILTRQGV</sequence>
<dbReference type="EMBL" id="BK015257">
    <property type="protein sequence ID" value="DAD98270.1"/>
    <property type="molecule type" value="Genomic_DNA"/>
</dbReference>
<protein>
    <submittedName>
        <fullName evidence="1">Uncharacterized protein</fullName>
    </submittedName>
</protein>
<dbReference type="InterPro" id="IPR054438">
    <property type="entry name" value="Struct_cement_gp24/gp6"/>
</dbReference>
<evidence type="ECO:0000313" key="1">
    <source>
        <dbReference type="EMBL" id="DAD98270.1"/>
    </source>
</evidence>
<accession>A0A8S5NU45</accession>
<organism evidence="1">
    <name type="scientific">Myoviridae sp. ctiu99</name>
    <dbReference type="NCBI Taxonomy" id="2825158"/>
    <lineage>
        <taxon>Viruses</taxon>
        <taxon>Duplodnaviria</taxon>
        <taxon>Heunggongvirae</taxon>
        <taxon>Uroviricota</taxon>
        <taxon>Caudoviricetes</taxon>
    </lineage>
</organism>
<dbReference type="Pfam" id="PF22758">
    <property type="entry name" value="Phage_cement"/>
    <property type="match status" value="1"/>
</dbReference>
<reference evidence="1" key="1">
    <citation type="journal article" date="2021" name="Proc. Natl. Acad. Sci. U.S.A.">
        <title>A Catalog of Tens of Thousands of Viruses from Human Metagenomes Reveals Hidden Associations with Chronic Diseases.</title>
        <authorList>
            <person name="Tisza M.J."/>
            <person name="Buck C.B."/>
        </authorList>
    </citation>
    <scope>NUCLEOTIDE SEQUENCE</scope>
    <source>
        <strain evidence="1">Ctiu99</strain>
    </source>
</reference>
<proteinExistence type="predicted"/>